<dbReference type="PANTHER" id="PTHR33990:SF4">
    <property type="entry name" value="PHNB-LIKE DOMAIN-CONTAINING PROTEIN"/>
    <property type="match status" value="1"/>
</dbReference>
<dbReference type="Proteomes" id="UP000626244">
    <property type="component" value="Unassembled WGS sequence"/>
</dbReference>
<dbReference type="CDD" id="cd06588">
    <property type="entry name" value="PhnB_like"/>
    <property type="match status" value="1"/>
</dbReference>
<organism evidence="2 3">
    <name type="scientific">Gottfriedia solisilvae</name>
    <dbReference type="NCBI Taxonomy" id="1516104"/>
    <lineage>
        <taxon>Bacteria</taxon>
        <taxon>Bacillati</taxon>
        <taxon>Bacillota</taxon>
        <taxon>Bacilli</taxon>
        <taxon>Bacillales</taxon>
        <taxon>Bacillaceae</taxon>
        <taxon>Gottfriedia</taxon>
    </lineage>
</organism>
<dbReference type="InterPro" id="IPR029068">
    <property type="entry name" value="Glyas_Bleomycin-R_OHBP_Dase"/>
</dbReference>
<reference evidence="3" key="1">
    <citation type="journal article" date="2019" name="Int. J. Syst. Evol. Microbiol.">
        <title>The Global Catalogue of Microorganisms (GCM) 10K type strain sequencing project: providing services to taxonomists for standard genome sequencing and annotation.</title>
        <authorList>
            <consortium name="The Broad Institute Genomics Platform"/>
            <consortium name="The Broad Institute Genome Sequencing Center for Infectious Disease"/>
            <person name="Wu L."/>
            <person name="Ma J."/>
        </authorList>
    </citation>
    <scope>NUCLEOTIDE SEQUENCE [LARGE SCALE GENOMIC DNA]</scope>
    <source>
        <strain evidence="3">CGMCC 1.14993</strain>
    </source>
</reference>
<accession>A0A8J3F0L6</accession>
<gene>
    <name evidence="2" type="ORF">GCM10007380_12630</name>
</gene>
<protein>
    <recommendedName>
        <fullName evidence="1">PhnB-like domain-containing protein</fullName>
    </recommendedName>
</protein>
<evidence type="ECO:0000313" key="2">
    <source>
        <dbReference type="EMBL" id="GGI12381.1"/>
    </source>
</evidence>
<evidence type="ECO:0000313" key="3">
    <source>
        <dbReference type="Proteomes" id="UP000626244"/>
    </source>
</evidence>
<proteinExistence type="predicted"/>
<dbReference type="InterPro" id="IPR009725">
    <property type="entry name" value="3_dmu_93_MTrfase"/>
</dbReference>
<dbReference type="Gene3D" id="3.30.720.100">
    <property type="match status" value="1"/>
</dbReference>
<dbReference type="PANTHER" id="PTHR33990">
    <property type="entry name" value="PROTEIN YJDN-RELATED"/>
    <property type="match status" value="1"/>
</dbReference>
<dbReference type="SUPFAM" id="SSF54593">
    <property type="entry name" value="Glyoxalase/Bleomycin resistance protein/Dihydroxybiphenyl dioxygenase"/>
    <property type="match status" value="1"/>
</dbReference>
<evidence type="ECO:0000259" key="1">
    <source>
        <dbReference type="Pfam" id="PF06983"/>
    </source>
</evidence>
<dbReference type="EMBL" id="BMHB01000001">
    <property type="protein sequence ID" value="GGI12381.1"/>
    <property type="molecule type" value="Genomic_DNA"/>
</dbReference>
<keyword evidence="3" id="KW-1185">Reference proteome</keyword>
<dbReference type="AlphaFoldDB" id="A0A8J3F0L6"/>
<feature type="domain" description="PhnB-like" evidence="1">
    <location>
        <begin position="13"/>
        <end position="139"/>
    </location>
</feature>
<dbReference type="PIRSF" id="PIRSF021700">
    <property type="entry name" value="3_dmu_93_MTrfase"/>
    <property type="match status" value="1"/>
</dbReference>
<dbReference type="InterPro" id="IPR028973">
    <property type="entry name" value="PhnB-like"/>
</dbReference>
<dbReference type="RefSeq" id="WP_213087721.1">
    <property type="nucleotide sequence ID" value="NZ_BMHB01000001.1"/>
</dbReference>
<sequence length="145" mass="16604">MSAEQVIPFISKQRITPFLTFCGNAEKAMNYYVRIFPNSKIVSLRRFTKEDRGVEGKILNGIIEILGQSFMVLDMEKESCPAFTWAVSFYIECNDDAEFDLIFDGLKADGQVLMGPVEMNDFSKVTWVTDCFGVTWQLVLRKFKS</sequence>
<comment type="caution">
    <text evidence="2">The sequence shown here is derived from an EMBL/GenBank/DDBJ whole genome shotgun (WGS) entry which is preliminary data.</text>
</comment>
<dbReference type="Pfam" id="PF06983">
    <property type="entry name" value="3-dmu-9_3-mt"/>
    <property type="match status" value="1"/>
</dbReference>
<name>A0A8J3F0L6_9BACI</name>
<dbReference type="Gene3D" id="3.30.720.110">
    <property type="match status" value="1"/>
</dbReference>